<evidence type="ECO:0000256" key="1">
    <source>
        <dbReference type="SAM" id="MobiDB-lite"/>
    </source>
</evidence>
<protein>
    <submittedName>
        <fullName evidence="2">Uncharacterized protein</fullName>
    </submittedName>
</protein>
<organism evidence="2 3">
    <name type="scientific">Muraenolepis orangiensis</name>
    <name type="common">Patagonian moray cod</name>
    <dbReference type="NCBI Taxonomy" id="630683"/>
    <lineage>
        <taxon>Eukaryota</taxon>
        <taxon>Metazoa</taxon>
        <taxon>Chordata</taxon>
        <taxon>Craniata</taxon>
        <taxon>Vertebrata</taxon>
        <taxon>Euteleostomi</taxon>
        <taxon>Actinopterygii</taxon>
        <taxon>Neopterygii</taxon>
        <taxon>Teleostei</taxon>
        <taxon>Neoteleostei</taxon>
        <taxon>Acanthomorphata</taxon>
        <taxon>Zeiogadaria</taxon>
        <taxon>Gadariae</taxon>
        <taxon>Gadiformes</taxon>
        <taxon>Muraenolepidoidei</taxon>
        <taxon>Muraenolepididae</taxon>
        <taxon>Muraenolepis</taxon>
    </lineage>
</organism>
<reference evidence="2" key="1">
    <citation type="submission" date="2022-07" db="EMBL/GenBank/DDBJ databases">
        <title>Chromosome-level genome of Muraenolepis orangiensis.</title>
        <authorList>
            <person name="Kim J."/>
        </authorList>
    </citation>
    <scope>NUCLEOTIDE SEQUENCE</scope>
    <source>
        <strain evidence="2">KU_S4_2022</strain>
        <tissue evidence="2">Muscle</tissue>
    </source>
</reference>
<dbReference type="AlphaFoldDB" id="A0A9Q0IUW1"/>
<sequence>MKAIAADEYERESETETGCRGPALAETTASSALSSLSLSLSLIHSVLWSLARLYPLARPSLAISPQPTKPNREVLGALAYRRIETQDDIYTAKKAV</sequence>
<keyword evidence="3" id="KW-1185">Reference proteome</keyword>
<comment type="caution">
    <text evidence="2">The sequence shown here is derived from an EMBL/GenBank/DDBJ whole genome shotgun (WGS) entry which is preliminary data.</text>
</comment>
<evidence type="ECO:0000313" key="2">
    <source>
        <dbReference type="EMBL" id="KAJ3610031.1"/>
    </source>
</evidence>
<evidence type="ECO:0000313" key="3">
    <source>
        <dbReference type="Proteomes" id="UP001148018"/>
    </source>
</evidence>
<dbReference type="Proteomes" id="UP001148018">
    <property type="component" value="Unassembled WGS sequence"/>
</dbReference>
<name>A0A9Q0IUW1_9TELE</name>
<accession>A0A9Q0IUW1</accession>
<proteinExistence type="predicted"/>
<feature type="region of interest" description="Disordered" evidence="1">
    <location>
        <begin position="1"/>
        <end position="22"/>
    </location>
</feature>
<gene>
    <name evidence="2" type="ORF">NHX12_022125</name>
</gene>
<dbReference type="EMBL" id="JANIIK010000038">
    <property type="protein sequence ID" value="KAJ3610031.1"/>
    <property type="molecule type" value="Genomic_DNA"/>
</dbReference>